<proteinExistence type="predicted"/>
<dbReference type="EMBL" id="MU003537">
    <property type="protein sequence ID" value="KAF2464374.1"/>
    <property type="molecule type" value="Genomic_DNA"/>
</dbReference>
<protein>
    <submittedName>
        <fullName evidence="1">Uncharacterized protein</fullName>
    </submittedName>
</protein>
<comment type="caution">
    <text evidence="1">The sequence shown here is derived from an EMBL/GenBank/DDBJ whole genome shotgun (WGS) entry which is preliminary data.</text>
</comment>
<sequence>MHQSRLKQGASEFVGLVQCRASDGAPLAFYPKRRAIYIIPSGLHARTATDSSQYDTSGRISRSLPLEVPINMVSLHEIAPCIAHRARNDLLTDKRDSTLEDDNANLKVEVPLTFLGTQCFSLSISKLGYGDFGEKLAAKPARLINTQGPSAFLLFVGVVWPYTFLFIQRAPTISHLTVVRTRRKLAWIGLYISGVEVSISIINLIVEFRRNRRVRNRSSNALFFWVVLLKQGLCVNTPNARFQAAAGLNATGIKLLELLSLGSVIASIGSTTKVAALHEFVRHRSHKGDNDFQHYGNSGAVGKRYSDSDDARRLYRIIGNIDVSVELRSDKVKVPLMFSFLTERTRKRGGDMILHFVMSTAYIIASFNVSRVVKRSVYDHGPGYLSSKPFGKACYQTVAGLLTVGFEEFRKCNVCPGTPSSGLAQSLRLSISGIAPCPLNPPLLTASNGPYYGPYKVNRNGHVFSTNVPSS</sequence>
<organism evidence="1 2">
    <name type="scientific">Lindgomyces ingoldianus</name>
    <dbReference type="NCBI Taxonomy" id="673940"/>
    <lineage>
        <taxon>Eukaryota</taxon>
        <taxon>Fungi</taxon>
        <taxon>Dikarya</taxon>
        <taxon>Ascomycota</taxon>
        <taxon>Pezizomycotina</taxon>
        <taxon>Dothideomycetes</taxon>
        <taxon>Pleosporomycetidae</taxon>
        <taxon>Pleosporales</taxon>
        <taxon>Lindgomycetaceae</taxon>
        <taxon>Lindgomyces</taxon>
    </lineage>
</organism>
<keyword evidence="2" id="KW-1185">Reference proteome</keyword>
<evidence type="ECO:0000313" key="1">
    <source>
        <dbReference type="EMBL" id="KAF2464374.1"/>
    </source>
</evidence>
<dbReference type="Proteomes" id="UP000799755">
    <property type="component" value="Unassembled WGS sequence"/>
</dbReference>
<accession>A0ACB6QBM2</accession>
<reference evidence="1" key="1">
    <citation type="journal article" date="2020" name="Stud. Mycol.">
        <title>101 Dothideomycetes genomes: a test case for predicting lifestyles and emergence of pathogens.</title>
        <authorList>
            <person name="Haridas S."/>
            <person name="Albert R."/>
            <person name="Binder M."/>
            <person name="Bloem J."/>
            <person name="Labutti K."/>
            <person name="Salamov A."/>
            <person name="Andreopoulos B."/>
            <person name="Baker S."/>
            <person name="Barry K."/>
            <person name="Bills G."/>
            <person name="Bluhm B."/>
            <person name="Cannon C."/>
            <person name="Castanera R."/>
            <person name="Culley D."/>
            <person name="Daum C."/>
            <person name="Ezra D."/>
            <person name="Gonzalez J."/>
            <person name="Henrissat B."/>
            <person name="Kuo A."/>
            <person name="Liang C."/>
            <person name="Lipzen A."/>
            <person name="Lutzoni F."/>
            <person name="Magnuson J."/>
            <person name="Mondo S."/>
            <person name="Nolan M."/>
            <person name="Ohm R."/>
            <person name="Pangilinan J."/>
            <person name="Park H.-J."/>
            <person name="Ramirez L."/>
            <person name="Alfaro M."/>
            <person name="Sun H."/>
            <person name="Tritt A."/>
            <person name="Yoshinaga Y."/>
            <person name="Zwiers L.-H."/>
            <person name="Turgeon B."/>
            <person name="Goodwin S."/>
            <person name="Spatafora J."/>
            <person name="Crous P."/>
            <person name="Grigoriev I."/>
        </authorList>
    </citation>
    <scope>NUCLEOTIDE SEQUENCE</scope>
    <source>
        <strain evidence="1">ATCC 200398</strain>
    </source>
</reference>
<gene>
    <name evidence="1" type="ORF">BDR25DRAFT_361637</name>
</gene>
<evidence type="ECO:0000313" key="2">
    <source>
        <dbReference type="Proteomes" id="UP000799755"/>
    </source>
</evidence>
<name>A0ACB6QBM2_9PLEO</name>